<dbReference type="PANTHER" id="PTHR30146">
    <property type="entry name" value="LACI-RELATED TRANSCRIPTIONAL REPRESSOR"/>
    <property type="match status" value="1"/>
</dbReference>
<proteinExistence type="predicted"/>
<dbReference type="AlphaFoldDB" id="A0A1H2ADI9"/>
<gene>
    <name evidence="5" type="ORF">SAMN04489812_5841</name>
</gene>
<evidence type="ECO:0000259" key="4">
    <source>
        <dbReference type="PROSITE" id="PS50932"/>
    </source>
</evidence>
<accession>A0A1H2ADI9</accession>
<dbReference type="EMBL" id="LT629772">
    <property type="protein sequence ID" value="SDT43812.1"/>
    <property type="molecule type" value="Genomic_DNA"/>
</dbReference>
<dbReference type="CDD" id="cd06267">
    <property type="entry name" value="PBP1_LacI_sugar_binding-like"/>
    <property type="match status" value="1"/>
</dbReference>
<protein>
    <submittedName>
        <fullName evidence="5">Transcriptional regulator, LacI family</fullName>
    </submittedName>
</protein>
<evidence type="ECO:0000313" key="6">
    <source>
        <dbReference type="Proteomes" id="UP000199103"/>
    </source>
</evidence>
<name>A0A1H2ADI9_9ACTN</name>
<dbReference type="SUPFAM" id="SSF53822">
    <property type="entry name" value="Periplasmic binding protein-like I"/>
    <property type="match status" value="1"/>
</dbReference>
<evidence type="ECO:0000256" key="1">
    <source>
        <dbReference type="ARBA" id="ARBA00023015"/>
    </source>
</evidence>
<dbReference type="InterPro" id="IPR028082">
    <property type="entry name" value="Peripla_BP_I"/>
</dbReference>
<dbReference type="InterPro" id="IPR046335">
    <property type="entry name" value="LacI/GalR-like_sensor"/>
</dbReference>
<dbReference type="GO" id="GO:0003700">
    <property type="term" value="F:DNA-binding transcription factor activity"/>
    <property type="evidence" value="ECO:0007669"/>
    <property type="project" value="TreeGrafter"/>
</dbReference>
<dbReference type="Proteomes" id="UP000199103">
    <property type="component" value="Chromosome I"/>
</dbReference>
<dbReference type="Pfam" id="PF13377">
    <property type="entry name" value="Peripla_BP_3"/>
    <property type="match status" value="1"/>
</dbReference>
<dbReference type="PROSITE" id="PS50932">
    <property type="entry name" value="HTH_LACI_2"/>
    <property type="match status" value="1"/>
</dbReference>
<dbReference type="STRING" id="630515.SAMN04489812_5841"/>
<evidence type="ECO:0000256" key="2">
    <source>
        <dbReference type="ARBA" id="ARBA00023125"/>
    </source>
</evidence>
<keyword evidence="2" id="KW-0238">DNA-binding</keyword>
<dbReference type="InterPro" id="IPR010982">
    <property type="entry name" value="Lambda_DNA-bd_dom_sf"/>
</dbReference>
<evidence type="ECO:0000313" key="5">
    <source>
        <dbReference type="EMBL" id="SDT43812.1"/>
    </source>
</evidence>
<dbReference type="GO" id="GO:0000976">
    <property type="term" value="F:transcription cis-regulatory region binding"/>
    <property type="evidence" value="ECO:0007669"/>
    <property type="project" value="TreeGrafter"/>
</dbReference>
<keyword evidence="3" id="KW-0804">Transcription</keyword>
<organism evidence="5 6">
    <name type="scientific">Microlunatus soli</name>
    <dbReference type="NCBI Taxonomy" id="630515"/>
    <lineage>
        <taxon>Bacteria</taxon>
        <taxon>Bacillati</taxon>
        <taxon>Actinomycetota</taxon>
        <taxon>Actinomycetes</taxon>
        <taxon>Propionibacteriales</taxon>
        <taxon>Propionibacteriaceae</taxon>
        <taxon>Microlunatus</taxon>
    </lineage>
</organism>
<reference evidence="5 6" key="1">
    <citation type="submission" date="2016-10" db="EMBL/GenBank/DDBJ databases">
        <authorList>
            <person name="de Groot N.N."/>
        </authorList>
    </citation>
    <scope>NUCLEOTIDE SEQUENCE [LARGE SCALE GENOMIC DNA]</scope>
    <source>
        <strain evidence="5 6">DSM 21800</strain>
    </source>
</reference>
<dbReference type="Gene3D" id="3.40.50.2300">
    <property type="match status" value="2"/>
</dbReference>
<keyword evidence="6" id="KW-1185">Reference proteome</keyword>
<dbReference type="RefSeq" id="WP_172836247.1">
    <property type="nucleotide sequence ID" value="NZ_LT629772.1"/>
</dbReference>
<evidence type="ECO:0000256" key="3">
    <source>
        <dbReference type="ARBA" id="ARBA00023163"/>
    </source>
</evidence>
<dbReference type="Gene3D" id="1.10.260.40">
    <property type="entry name" value="lambda repressor-like DNA-binding domains"/>
    <property type="match status" value="1"/>
</dbReference>
<feature type="domain" description="HTH lacI-type" evidence="4">
    <location>
        <begin position="4"/>
        <end position="59"/>
    </location>
</feature>
<sequence>MADSTRSDVARLAGVSPAVVSYVVNGGPRPVSRAARERVEEAIATLGYRPNKLANAFRHGRTRSVGLLLPAPINPFYAELAAMVEGELLTAEYIASMAISSFNAERDAQHLQSFIDRRMDGLIIASGASLPTDHVDLDTVPHVILDSGARTATGADPHVRVHTDERHDVGRAVDHLRLHGHQVIGCIAGPPSWPVNAGRVAVWRDQLRAADLPAGADLVAHADLTEHGGATALRSLLAEDAYRRSRRDHHPTALFVASDVQAFGVLRACYELGISVPQDLAIVSFDGVAAAAYTQPRLTTMRQPMSEIVRTSTRLLVQQIETGDRPGPAEITIRGNLVIGESCGCLPAGGRRSTTESAAGRRTTS</sequence>
<dbReference type="CDD" id="cd01392">
    <property type="entry name" value="HTH_LacI"/>
    <property type="match status" value="1"/>
</dbReference>
<dbReference type="Pfam" id="PF00356">
    <property type="entry name" value="LacI"/>
    <property type="match status" value="1"/>
</dbReference>
<dbReference type="PANTHER" id="PTHR30146:SF109">
    <property type="entry name" value="HTH-TYPE TRANSCRIPTIONAL REGULATOR GALS"/>
    <property type="match status" value="1"/>
</dbReference>
<dbReference type="InterPro" id="IPR000843">
    <property type="entry name" value="HTH_LacI"/>
</dbReference>
<keyword evidence="1" id="KW-0805">Transcription regulation</keyword>
<dbReference type="SMART" id="SM00354">
    <property type="entry name" value="HTH_LACI"/>
    <property type="match status" value="1"/>
</dbReference>
<dbReference type="SUPFAM" id="SSF47413">
    <property type="entry name" value="lambda repressor-like DNA-binding domains"/>
    <property type="match status" value="1"/>
</dbReference>